<dbReference type="Proteomes" id="UP000265520">
    <property type="component" value="Unassembled WGS sequence"/>
</dbReference>
<feature type="non-terminal residue" evidence="2">
    <location>
        <position position="1"/>
    </location>
</feature>
<comment type="caution">
    <text evidence="2">The sequence shown here is derived from an EMBL/GenBank/DDBJ whole genome shotgun (WGS) entry which is preliminary data.</text>
</comment>
<reference evidence="2 3" key="1">
    <citation type="journal article" date="2018" name="Front. Plant Sci.">
        <title>Red Clover (Trifolium pratense) and Zigzag Clover (T. medium) - A Picture of Genomic Similarities and Differences.</title>
        <authorList>
            <person name="Dluhosova J."/>
            <person name="Istvanek J."/>
            <person name="Nedelnik J."/>
            <person name="Repkova J."/>
        </authorList>
    </citation>
    <scope>NUCLEOTIDE SEQUENCE [LARGE SCALE GENOMIC DNA]</scope>
    <source>
        <strain evidence="3">cv. 10/8</strain>
        <tissue evidence="2">Leaf</tissue>
    </source>
</reference>
<keyword evidence="1" id="KW-0812">Transmembrane</keyword>
<dbReference type="AlphaFoldDB" id="A0A392V3G4"/>
<feature type="transmembrane region" description="Helical" evidence="1">
    <location>
        <begin position="12"/>
        <end position="30"/>
    </location>
</feature>
<evidence type="ECO:0000313" key="3">
    <source>
        <dbReference type="Proteomes" id="UP000265520"/>
    </source>
</evidence>
<keyword evidence="3" id="KW-1185">Reference proteome</keyword>
<evidence type="ECO:0000256" key="1">
    <source>
        <dbReference type="SAM" id="Phobius"/>
    </source>
</evidence>
<sequence>IDAGSEKIILKRLLFSSVLLLNDVAVGFYARMLRAQILLFQ</sequence>
<proteinExistence type="predicted"/>
<organism evidence="2 3">
    <name type="scientific">Trifolium medium</name>
    <dbReference type="NCBI Taxonomy" id="97028"/>
    <lineage>
        <taxon>Eukaryota</taxon>
        <taxon>Viridiplantae</taxon>
        <taxon>Streptophyta</taxon>
        <taxon>Embryophyta</taxon>
        <taxon>Tracheophyta</taxon>
        <taxon>Spermatophyta</taxon>
        <taxon>Magnoliopsida</taxon>
        <taxon>eudicotyledons</taxon>
        <taxon>Gunneridae</taxon>
        <taxon>Pentapetalae</taxon>
        <taxon>rosids</taxon>
        <taxon>fabids</taxon>
        <taxon>Fabales</taxon>
        <taxon>Fabaceae</taxon>
        <taxon>Papilionoideae</taxon>
        <taxon>50 kb inversion clade</taxon>
        <taxon>NPAAA clade</taxon>
        <taxon>Hologalegina</taxon>
        <taxon>IRL clade</taxon>
        <taxon>Trifolieae</taxon>
        <taxon>Trifolium</taxon>
    </lineage>
</organism>
<keyword evidence="1" id="KW-1133">Transmembrane helix</keyword>
<keyword evidence="1" id="KW-0472">Membrane</keyword>
<name>A0A392V3G4_9FABA</name>
<protein>
    <submittedName>
        <fullName evidence="2">Uncharacterized protein</fullName>
    </submittedName>
</protein>
<evidence type="ECO:0000313" key="2">
    <source>
        <dbReference type="EMBL" id="MCI81475.1"/>
    </source>
</evidence>
<accession>A0A392V3G4</accession>
<dbReference type="EMBL" id="LXQA011019970">
    <property type="protein sequence ID" value="MCI81475.1"/>
    <property type="molecule type" value="Genomic_DNA"/>
</dbReference>